<dbReference type="InterPro" id="IPR037460">
    <property type="entry name" value="SEST-like"/>
</dbReference>
<dbReference type="SUPFAM" id="SSF52266">
    <property type="entry name" value="SGNH hydrolase"/>
    <property type="match status" value="1"/>
</dbReference>
<proteinExistence type="predicted"/>
<dbReference type="RefSeq" id="WP_190111012.1">
    <property type="nucleotide sequence ID" value="NZ_BMVB01000012.1"/>
</dbReference>
<keyword evidence="1" id="KW-1015">Disulfide bond</keyword>
<dbReference type="GO" id="GO:0016788">
    <property type="term" value="F:hydrolase activity, acting on ester bonds"/>
    <property type="evidence" value="ECO:0007669"/>
    <property type="project" value="InterPro"/>
</dbReference>
<dbReference type="Gene3D" id="3.40.50.1110">
    <property type="entry name" value="SGNH hydrolase"/>
    <property type="match status" value="1"/>
</dbReference>
<accession>A0A918TSS0</accession>
<feature type="disulfide bond" evidence="1">
    <location>
        <begin position="17"/>
        <end position="40"/>
    </location>
</feature>
<dbReference type="PANTHER" id="PTHR37981">
    <property type="entry name" value="LIPASE 2"/>
    <property type="match status" value="1"/>
</dbReference>
<organism evidence="2 3">
    <name type="scientific">Streptomyces cinnamoneus</name>
    <name type="common">Streptoverticillium cinnamoneum</name>
    <dbReference type="NCBI Taxonomy" id="53446"/>
    <lineage>
        <taxon>Bacteria</taxon>
        <taxon>Bacillati</taxon>
        <taxon>Actinomycetota</taxon>
        <taxon>Actinomycetes</taxon>
        <taxon>Kitasatosporales</taxon>
        <taxon>Streptomycetaceae</taxon>
        <taxon>Streptomyces</taxon>
        <taxon>Streptomyces cinnamoneus group</taxon>
    </lineage>
</organism>
<dbReference type="EMBL" id="BMVB01000012">
    <property type="protein sequence ID" value="GHC57524.1"/>
    <property type="molecule type" value="Genomic_DNA"/>
</dbReference>
<reference evidence="2" key="2">
    <citation type="submission" date="2020-09" db="EMBL/GenBank/DDBJ databases">
        <authorList>
            <person name="Sun Q."/>
            <person name="Ohkuma M."/>
        </authorList>
    </citation>
    <scope>NUCLEOTIDE SEQUENCE</scope>
    <source>
        <strain evidence="2">JCM 4633</strain>
    </source>
</reference>
<evidence type="ECO:0000256" key="1">
    <source>
        <dbReference type="PIRSR" id="PIRSR637460-2"/>
    </source>
</evidence>
<feature type="disulfide bond" evidence="1">
    <location>
        <begin position="98"/>
        <end position="111"/>
    </location>
</feature>
<dbReference type="InterPro" id="IPR036514">
    <property type="entry name" value="SGNH_hydro_sf"/>
</dbReference>
<evidence type="ECO:0000313" key="2">
    <source>
        <dbReference type="EMBL" id="GHC57524.1"/>
    </source>
</evidence>
<evidence type="ECO:0000313" key="3">
    <source>
        <dbReference type="Proteomes" id="UP000646244"/>
    </source>
</evidence>
<reference evidence="2" key="1">
    <citation type="journal article" date="2014" name="Int. J. Syst. Evol. Microbiol.">
        <title>Complete genome sequence of Corynebacterium casei LMG S-19264T (=DSM 44701T), isolated from a smear-ripened cheese.</title>
        <authorList>
            <consortium name="US DOE Joint Genome Institute (JGI-PGF)"/>
            <person name="Walter F."/>
            <person name="Albersmeier A."/>
            <person name="Kalinowski J."/>
            <person name="Ruckert C."/>
        </authorList>
    </citation>
    <scope>NUCLEOTIDE SEQUENCE</scope>
    <source>
        <strain evidence="2">JCM 4633</strain>
    </source>
</reference>
<dbReference type="AlphaFoldDB" id="A0A918TSS0"/>
<evidence type="ECO:0008006" key="4">
    <source>
        <dbReference type="Google" id="ProtNLM"/>
    </source>
</evidence>
<comment type="caution">
    <text evidence="2">The sequence shown here is derived from an EMBL/GenBank/DDBJ whole genome shotgun (WGS) entry which is preliminary data.</text>
</comment>
<dbReference type="PANTHER" id="PTHR37981:SF1">
    <property type="entry name" value="SGNH HYDROLASE-TYPE ESTERASE DOMAIN-CONTAINING PROTEIN"/>
    <property type="match status" value="1"/>
</dbReference>
<dbReference type="GO" id="GO:0006629">
    <property type="term" value="P:lipid metabolic process"/>
    <property type="evidence" value="ECO:0007669"/>
    <property type="project" value="TreeGrafter"/>
</dbReference>
<sequence>MYGTTYLDPTTKKENGCHRSDVAEIATSGIPVDYKVNLACSGAETVHVLPAAAGGQDFKGQRPQADQLKDLAAKYDIKLVQLSISGNDLGFSKIIEDCVWQFLYGPVGRYCWKKWDWTVKQALAKEIPEKVGNVVDRIRSVMRQSGHRDGSYVLAIQSYPSPVPLSSSYRYAQGSSFTSNRYAPGGCPFYDQDTNWARKDVVNSIAHMLEGVADKKNLHYLDLQWAAQGHEVCADGVRQAKAGETLTSPTPGRNAEWMRFLSAGAARPQGQKEESFHPNSYGQLALGRCLGAFYDKVASGPHRKYECLNSPGQGPEGMHLKPLA</sequence>
<dbReference type="Proteomes" id="UP000646244">
    <property type="component" value="Unassembled WGS sequence"/>
</dbReference>
<protein>
    <recommendedName>
        <fullName evidence="4">SGNH hydrolase-type esterase domain-containing protein</fullName>
    </recommendedName>
</protein>
<gene>
    <name evidence="2" type="ORF">GCM10010507_37720</name>
</gene>
<name>A0A918TSS0_STRCJ</name>